<dbReference type="PANTHER" id="PTHR37754:SF4">
    <property type="entry name" value="EF-HAND DOMAIN-CONTAINING PROTEIN"/>
    <property type="match status" value="1"/>
</dbReference>
<dbReference type="PROSITE" id="PS50222">
    <property type="entry name" value="EF_HAND_2"/>
    <property type="match status" value="1"/>
</dbReference>
<protein>
    <submittedName>
        <fullName evidence="2">EF-hand domain</fullName>
    </submittedName>
</protein>
<dbReference type="EMBL" id="MVGT01000436">
    <property type="protein sequence ID" value="OVA18423.1"/>
    <property type="molecule type" value="Genomic_DNA"/>
</dbReference>
<comment type="caution">
    <text evidence="2">The sequence shown here is derived from an EMBL/GenBank/DDBJ whole genome shotgun (WGS) entry which is preliminary data.</text>
</comment>
<dbReference type="InParanoid" id="A0A200R6X5"/>
<evidence type="ECO:0000259" key="1">
    <source>
        <dbReference type="PROSITE" id="PS50222"/>
    </source>
</evidence>
<dbReference type="InterPro" id="IPR002048">
    <property type="entry name" value="EF_hand_dom"/>
</dbReference>
<feature type="domain" description="EF-hand" evidence="1">
    <location>
        <begin position="70"/>
        <end position="105"/>
    </location>
</feature>
<dbReference type="AlphaFoldDB" id="A0A200R6X5"/>
<organism evidence="2 3">
    <name type="scientific">Macleaya cordata</name>
    <name type="common">Five-seeded plume-poppy</name>
    <name type="synonym">Bocconia cordata</name>
    <dbReference type="NCBI Taxonomy" id="56857"/>
    <lineage>
        <taxon>Eukaryota</taxon>
        <taxon>Viridiplantae</taxon>
        <taxon>Streptophyta</taxon>
        <taxon>Embryophyta</taxon>
        <taxon>Tracheophyta</taxon>
        <taxon>Spermatophyta</taxon>
        <taxon>Magnoliopsida</taxon>
        <taxon>Ranunculales</taxon>
        <taxon>Papaveraceae</taxon>
        <taxon>Papaveroideae</taxon>
        <taxon>Macleaya</taxon>
    </lineage>
</organism>
<dbReference type="STRING" id="56857.A0A200R6X5"/>
<accession>A0A200R6X5</accession>
<dbReference type="SUPFAM" id="SSF47473">
    <property type="entry name" value="EF-hand"/>
    <property type="match status" value="1"/>
</dbReference>
<reference evidence="2 3" key="1">
    <citation type="journal article" date="2017" name="Mol. Plant">
        <title>The Genome of Medicinal Plant Macleaya cordata Provides New Insights into Benzylisoquinoline Alkaloids Metabolism.</title>
        <authorList>
            <person name="Liu X."/>
            <person name="Liu Y."/>
            <person name="Huang P."/>
            <person name="Ma Y."/>
            <person name="Qing Z."/>
            <person name="Tang Q."/>
            <person name="Cao H."/>
            <person name="Cheng P."/>
            <person name="Zheng Y."/>
            <person name="Yuan Z."/>
            <person name="Zhou Y."/>
            <person name="Liu J."/>
            <person name="Tang Z."/>
            <person name="Zhuo Y."/>
            <person name="Zhang Y."/>
            <person name="Yu L."/>
            <person name="Huang J."/>
            <person name="Yang P."/>
            <person name="Peng Q."/>
            <person name="Zhang J."/>
            <person name="Jiang W."/>
            <person name="Zhang Z."/>
            <person name="Lin K."/>
            <person name="Ro D.K."/>
            <person name="Chen X."/>
            <person name="Xiong X."/>
            <person name="Shang Y."/>
            <person name="Huang S."/>
            <person name="Zeng J."/>
        </authorList>
    </citation>
    <scope>NUCLEOTIDE SEQUENCE [LARGE SCALE GENOMIC DNA]</scope>
    <source>
        <strain evidence="3">cv. BLH2017</strain>
        <tissue evidence="2">Root</tissue>
    </source>
</reference>
<proteinExistence type="predicted"/>
<sequence length="169" mass="18850">MGQVWGSIQDRLQGKQWRRAQLEKITNRVFDRFKDDSGKVNLTFEELYIAVLLVYNDINKHLPGPHFDPPSKVQLKAMIQTFDINLDGELNREEFGGFIQKLAADTLTMVSQRLIIALVAAPTAALLTKRATEGVPGIGKVVQKVPNSIYASIVTLAIVFLQNASKDIE</sequence>
<dbReference type="GO" id="GO:0005509">
    <property type="term" value="F:calcium ion binding"/>
    <property type="evidence" value="ECO:0007669"/>
    <property type="project" value="InterPro"/>
</dbReference>
<dbReference type="OMA" id="QGKQWRR"/>
<dbReference type="Proteomes" id="UP000195402">
    <property type="component" value="Unassembled WGS sequence"/>
</dbReference>
<evidence type="ECO:0000313" key="3">
    <source>
        <dbReference type="Proteomes" id="UP000195402"/>
    </source>
</evidence>
<dbReference type="Pfam" id="PF25284">
    <property type="entry name" value="DUF7874"/>
    <property type="match status" value="1"/>
</dbReference>
<dbReference type="InterPro" id="IPR057196">
    <property type="entry name" value="DUF7874"/>
</dbReference>
<name>A0A200R6X5_MACCD</name>
<dbReference type="OrthoDB" id="47513at2759"/>
<dbReference type="InterPro" id="IPR011992">
    <property type="entry name" value="EF-hand-dom_pair"/>
</dbReference>
<dbReference type="PANTHER" id="PTHR37754">
    <property type="entry name" value="CALCIUM ION-BINDING PROTEIN"/>
    <property type="match status" value="1"/>
</dbReference>
<evidence type="ECO:0000313" key="2">
    <source>
        <dbReference type="EMBL" id="OVA18423.1"/>
    </source>
</evidence>
<keyword evidence="3" id="KW-1185">Reference proteome</keyword>
<dbReference type="SMART" id="SM00054">
    <property type="entry name" value="EFh"/>
    <property type="match status" value="1"/>
</dbReference>
<dbReference type="FunCoup" id="A0A200R6X5">
    <property type="interactions" value="1194"/>
</dbReference>
<gene>
    <name evidence="2" type="ORF">BVC80_1833g90</name>
</gene>
<dbReference type="Gene3D" id="1.10.238.10">
    <property type="entry name" value="EF-hand"/>
    <property type="match status" value="1"/>
</dbReference>